<organism evidence="2 3">
    <name type="scientific">Bdellovibrio bacteriovorus</name>
    <dbReference type="NCBI Taxonomy" id="959"/>
    <lineage>
        <taxon>Bacteria</taxon>
        <taxon>Pseudomonadati</taxon>
        <taxon>Bdellovibrionota</taxon>
        <taxon>Bdellovibrionia</taxon>
        <taxon>Bdellovibrionales</taxon>
        <taxon>Pseudobdellovibrionaceae</taxon>
        <taxon>Bdellovibrio</taxon>
    </lineage>
</organism>
<dbReference type="PANTHER" id="PTHR31527:SF0">
    <property type="entry name" value="RE64534P"/>
    <property type="match status" value="1"/>
</dbReference>
<accession>A0A1Z3N7P6</accession>
<evidence type="ECO:0000313" key="2">
    <source>
        <dbReference type="EMBL" id="ASD63500.1"/>
    </source>
</evidence>
<dbReference type="Proteomes" id="UP000197003">
    <property type="component" value="Chromosome"/>
</dbReference>
<evidence type="ECO:0000259" key="1">
    <source>
        <dbReference type="Pfam" id="PF09347"/>
    </source>
</evidence>
<evidence type="ECO:0000313" key="3">
    <source>
        <dbReference type="Proteomes" id="UP000197003"/>
    </source>
</evidence>
<proteinExistence type="predicted"/>
<dbReference type="OrthoDB" id="5291686at2"/>
<dbReference type="InterPro" id="IPR018959">
    <property type="entry name" value="DUF1989"/>
</dbReference>
<dbReference type="AlphaFoldDB" id="A0A1Z3N7P6"/>
<feature type="domain" description="DUF1989" evidence="1">
    <location>
        <begin position="25"/>
        <end position="188"/>
    </location>
</feature>
<dbReference type="EMBL" id="CP020946">
    <property type="protein sequence ID" value="ASD63500.1"/>
    <property type="molecule type" value="Genomic_DNA"/>
</dbReference>
<sequence length="213" mass="23660">MSFHEGAGNFAEQAVEVSRLSPFCRIPAQQGAGFRMSKGQKLRVVTPEDMQVADLFCYAVSDVTETLSSGRSIDYNDTIYLTQGHDLYSNRSNVMLSVLQDSCGRHDFLMTPCSLRMFQIVSGSSHYHPSCHENLVRAFQELGVEGDTVGTTFNLFMNVAVDSLGLISIQPPLARAGDYILLQAQMDLHVGLTACSHPETNHFHCKPIHYRLE</sequence>
<dbReference type="PANTHER" id="PTHR31527">
    <property type="entry name" value="RE64534P"/>
    <property type="match status" value="1"/>
</dbReference>
<protein>
    <submittedName>
        <fullName evidence="2">Urea carboxylase-associated protein</fullName>
    </submittedName>
</protein>
<gene>
    <name evidence="2" type="ORF">B9G79_07910</name>
</gene>
<name>A0A1Z3N7P6_BDEBC</name>
<reference evidence="2 3" key="1">
    <citation type="submission" date="2017-04" db="EMBL/GenBank/DDBJ databases">
        <title>Whole genome sequence of Bdellovibrio bacteriovorus strain SSB218315.</title>
        <authorList>
            <person name="Oyedara O."/>
            <person name="Rodriguez-Perez M.A."/>
        </authorList>
    </citation>
    <scope>NUCLEOTIDE SEQUENCE [LARGE SCALE GENOMIC DNA]</scope>
    <source>
        <strain evidence="2 3">SSB218315</strain>
    </source>
</reference>
<dbReference type="Pfam" id="PF09347">
    <property type="entry name" value="DUF1989"/>
    <property type="match status" value="1"/>
</dbReference>